<dbReference type="HAMAP" id="MF_01148">
    <property type="entry name" value="Lnt"/>
    <property type="match status" value="1"/>
</dbReference>
<feature type="transmembrane region" description="Helical" evidence="9">
    <location>
        <begin position="85"/>
        <end position="109"/>
    </location>
</feature>
<comment type="catalytic activity">
    <reaction evidence="9">
        <text>N-terminal S-1,2-diacyl-sn-glyceryl-L-cysteinyl-[lipoprotein] + a glycerophospholipid = N-acyl-S-1,2-diacyl-sn-glyceryl-L-cysteinyl-[lipoprotein] + a 2-acyl-sn-glycero-3-phospholipid + H(+)</text>
        <dbReference type="Rhea" id="RHEA:48228"/>
        <dbReference type="Rhea" id="RHEA-COMP:14681"/>
        <dbReference type="Rhea" id="RHEA-COMP:14684"/>
        <dbReference type="ChEBI" id="CHEBI:15378"/>
        <dbReference type="ChEBI" id="CHEBI:136912"/>
        <dbReference type="ChEBI" id="CHEBI:140656"/>
        <dbReference type="ChEBI" id="CHEBI:140657"/>
        <dbReference type="ChEBI" id="CHEBI:140660"/>
        <dbReference type="EC" id="2.3.1.269"/>
    </reaction>
</comment>
<evidence type="ECO:0000256" key="1">
    <source>
        <dbReference type="ARBA" id="ARBA00004651"/>
    </source>
</evidence>
<feature type="transmembrane region" description="Helical" evidence="9">
    <location>
        <begin position="191"/>
        <end position="207"/>
    </location>
</feature>
<feature type="transmembrane region" description="Helical" evidence="9">
    <location>
        <begin position="480"/>
        <end position="498"/>
    </location>
</feature>
<proteinExistence type="inferred from homology"/>
<dbReference type="Pfam" id="PF00795">
    <property type="entry name" value="CN_hydrolase"/>
    <property type="match status" value="1"/>
</dbReference>
<dbReference type="OrthoDB" id="9804277at2"/>
<keyword evidence="6 9" id="KW-1133">Transmembrane helix</keyword>
<comment type="similarity">
    <text evidence="2 9">Belongs to the CN hydrolase family. Apolipoprotein N-acyltransferase subfamily.</text>
</comment>
<keyword evidence="8 9" id="KW-0012">Acyltransferase</keyword>
<feature type="domain" description="CN hydrolase" evidence="10">
    <location>
        <begin position="219"/>
        <end position="473"/>
    </location>
</feature>
<dbReference type="PANTHER" id="PTHR38686:SF1">
    <property type="entry name" value="APOLIPOPROTEIN N-ACYLTRANSFERASE"/>
    <property type="match status" value="1"/>
</dbReference>
<dbReference type="AlphaFoldDB" id="A0A1M6P3Z2"/>
<evidence type="ECO:0000256" key="7">
    <source>
        <dbReference type="ARBA" id="ARBA00023136"/>
    </source>
</evidence>
<dbReference type="PANTHER" id="PTHR38686">
    <property type="entry name" value="APOLIPOPROTEIN N-ACYLTRANSFERASE"/>
    <property type="match status" value="1"/>
</dbReference>
<comment type="function">
    <text evidence="9">Catalyzes the phospholipid dependent N-acylation of the N-terminal cysteine of apolipoprotein, the last step in lipoprotein maturation.</text>
</comment>
<keyword evidence="12" id="KW-1185">Reference proteome</keyword>
<dbReference type="UniPathway" id="UPA00666"/>
<evidence type="ECO:0000256" key="3">
    <source>
        <dbReference type="ARBA" id="ARBA00022475"/>
    </source>
</evidence>
<dbReference type="Pfam" id="PF20154">
    <property type="entry name" value="LNT_N"/>
    <property type="match status" value="1"/>
</dbReference>
<keyword evidence="5 9" id="KW-0812">Transmembrane</keyword>
<feature type="transmembrane region" description="Helical" evidence="9">
    <location>
        <begin position="121"/>
        <end position="142"/>
    </location>
</feature>
<evidence type="ECO:0000259" key="10">
    <source>
        <dbReference type="PROSITE" id="PS50263"/>
    </source>
</evidence>
<evidence type="ECO:0000256" key="2">
    <source>
        <dbReference type="ARBA" id="ARBA00010065"/>
    </source>
</evidence>
<dbReference type="GO" id="GO:0042158">
    <property type="term" value="P:lipoprotein biosynthetic process"/>
    <property type="evidence" value="ECO:0007669"/>
    <property type="project" value="UniProtKB-UniRule"/>
</dbReference>
<feature type="transmembrane region" description="Helical" evidence="9">
    <location>
        <begin position="35"/>
        <end position="52"/>
    </location>
</feature>
<protein>
    <recommendedName>
        <fullName evidence="9">Apolipoprotein N-acyltransferase</fullName>
        <shortName evidence="9">ALP N-acyltransferase</shortName>
        <ecNumber evidence="9">2.3.1.269</ecNumber>
    </recommendedName>
</protein>
<evidence type="ECO:0000256" key="5">
    <source>
        <dbReference type="ARBA" id="ARBA00022692"/>
    </source>
</evidence>
<dbReference type="EMBL" id="FRAU01000001">
    <property type="protein sequence ID" value="SHK02641.1"/>
    <property type="molecule type" value="Genomic_DNA"/>
</dbReference>
<dbReference type="GO" id="GO:0016410">
    <property type="term" value="F:N-acyltransferase activity"/>
    <property type="evidence" value="ECO:0007669"/>
    <property type="project" value="UniProtKB-UniRule"/>
</dbReference>
<evidence type="ECO:0000256" key="8">
    <source>
        <dbReference type="ARBA" id="ARBA00023315"/>
    </source>
</evidence>
<keyword evidence="3 9" id="KW-1003">Cell membrane</keyword>
<evidence type="ECO:0000256" key="4">
    <source>
        <dbReference type="ARBA" id="ARBA00022679"/>
    </source>
</evidence>
<accession>A0A1M6P3Z2</accession>
<keyword evidence="4 9" id="KW-0808">Transferase</keyword>
<feature type="transmembrane region" description="Helical" evidence="9">
    <location>
        <begin position="162"/>
        <end position="184"/>
    </location>
</feature>
<dbReference type="SUPFAM" id="SSF56317">
    <property type="entry name" value="Carbon-nitrogen hydrolase"/>
    <property type="match status" value="1"/>
</dbReference>
<keyword evidence="11" id="KW-0449">Lipoprotein</keyword>
<dbReference type="RefSeq" id="WP_072713789.1">
    <property type="nucleotide sequence ID" value="NZ_FRAU01000001.1"/>
</dbReference>
<keyword evidence="7 9" id="KW-0472">Membrane</keyword>
<evidence type="ECO:0000313" key="12">
    <source>
        <dbReference type="Proteomes" id="UP000185812"/>
    </source>
</evidence>
<evidence type="ECO:0000256" key="6">
    <source>
        <dbReference type="ARBA" id="ARBA00022989"/>
    </source>
</evidence>
<dbReference type="STRING" id="633813.SAMN04488087_0022"/>
<dbReference type="Proteomes" id="UP000185812">
    <property type="component" value="Unassembled WGS sequence"/>
</dbReference>
<evidence type="ECO:0000256" key="9">
    <source>
        <dbReference type="HAMAP-Rule" id="MF_01148"/>
    </source>
</evidence>
<reference evidence="12" key="1">
    <citation type="submission" date="2016-11" db="EMBL/GenBank/DDBJ databases">
        <authorList>
            <person name="Varghese N."/>
            <person name="Submissions S."/>
        </authorList>
    </citation>
    <scope>NUCLEOTIDE SEQUENCE [LARGE SCALE GENOMIC DNA]</scope>
    <source>
        <strain evidence="12">DSM 22212</strain>
    </source>
</reference>
<organism evidence="11 12">
    <name type="scientific">Rhodothermus profundi</name>
    <dbReference type="NCBI Taxonomy" id="633813"/>
    <lineage>
        <taxon>Bacteria</taxon>
        <taxon>Pseudomonadati</taxon>
        <taxon>Rhodothermota</taxon>
        <taxon>Rhodothermia</taxon>
        <taxon>Rhodothermales</taxon>
        <taxon>Rhodothermaceae</taxon>
        <taxon>Rhodothermus</taxon>
    </lineage>
</organism>
<dbReference type="CDD" id="cd07571">
    <property type="entry name" value="ALP_N-acyl_transferase"/>
    <property type="match status" value="1"/>
</dbReference>
<dbReference type="InterPro" id="IPR036526">
    <property type="entry name" value="C-N_Hydrolase_sf"/>
</dbReference>
<dbReference type="InterPro" id="IPR003010">
    <property type="entry name" value="C-N_Hydrolase"/>
</dbReference>
<comment type="subcellular location">
    <subcellularLocation>
        <location evidence="1 9">Cell membrane</location>
        <topology evidence="1 9">Multi-pass membrane protein</topology>
    </subcellularLocation>
</comment>
<dbReference type="EC" id="2.3.1.269" evidence="9"/>
<dbReference type="InterPro" id="IPR004563">
    <property type="entry name" value="Apolipo_AcylTrfase"/>
</dbReference>
<evidence type="ECO:0000313" key="11">
    <source>
        <dbReference type="EMBL" id="SHK02641.1"/>
    </source>
</evidence>
<gene>
    <name evidence="9" type="primary">lnt</name>
    <name evidence="11" type="ORF">SAMN04488087_0022</name>
</gene>
<sequence>MQIRLQAWPCQIPHRPLWGFALLSGMLLGLSFPPVPVPGLVLSALVPLLLALERVRTPVQALQAGMITTLVWVGLALHWTLKHAIAAAAFAAAVGLICLALLMAGPAAIATAVRLRRGQPVALAAFVLSWAALEALLTYGPLPFPWLQLGYATLPLPLLDGLIAAVGTPGLSLWVLGTNVLVYALLRMRRLLSMGLLLGWLVLPLLFPGPSRPARPPVVPLLVVQHGIPAPAWDEMPGPDRLAHLLHLTESALDTASVQPLLILWPETALPDTTLLGRLRNWVARTQLPLLTGAIVPTHSPASRFAYTNSALLLVPDAPVARYDKQRLVPFAEQVPLVDIFPTLQVLAVPAGGVAGYQPGQAPARFRVGPLRPGVLICFESFFGNLARRSAEEGANLLVVLTQDGWWGRGPVYWQHVQAARLRAIETGRAVVQVGADGLTALVLPSGRIRHSLPLHQAAARLIQVPLYAQVTPLVKTGDWLTPTLLLSLLLLFGWTFLPKRR</sequence>
<comment type="pathway">
    <text evidence="9">Protein modification; lipoprotein biosynthesis (N-acyl transfer).</text>
</comment>
<feature type="transmembrane region" description="Helical" evidence="9">
    <location>
        <begin position="59"/>
        <end position="79"/>
    </location>
</feature>
<dbReference type="InterPro" id="IPR045378">
    <property type="entry name" value="LNT_N"/>
</dbReference>
<dbReference type="GO" id="GO:0005886">
    <property type="term" value="C:plasma membrane"/>
    <property type="evidence" value="ECO:0007669"/>
    <property type="project" value="UniProtKB-SubCell"/>
</dbReference>
<name>A0A1M6P3Z2_9BACT</name>
<dbReference type="NCBIfam" id="TIGR00546">
    <property type="entry name" value="lnt"/>
    <property type="match status" value="1"/>
</dbReference>
<dbReference type="PROSITE" id="PS50263">
    <property type="entry name" value="CN_HYDROLASE"/>
    <property type="match status" value="1"/>
</dbReference>
<dbReference type="Gene3D" id="3.60.110.10">
    <property type="entry name" value="Carbon-nitrogen hydrolase"/>
    <property type="match status" value="1"/>
</dbReference>